<dbReference type="GO" id="GO:0008932">
    <property type="term" value="F:lytic endotransglycosylase activity"/>
    <property type="evidence" value="ECO:0007669"/>
    <property type="project" value="UniProtKB-UniRule"/>
</dbReference>
<dbReference type="NCBIfam" id="TIGR00247">
    <property type="entry name" value="endolytic transglycosylase MltG"/>
    <property type="match status" value="1"/>
</dbReference>
<comment type="similarity">
    <text evidence="7">Belongs to the transglycosylase MltG family.</text>
</comment>
<dbReference type="GO" id="GO:0009252">
    <property type="term" value="P:peptidoglycan biosynthetic process"/>
    <property type="evidence" value="ECO:0007669"/>
    <property type="project" value="UniProtKB-UniRule"/>
</dbReference>
<accession>A0A6N7XIX1</accession>
<dbReference type="CDD" id="cd08010">
    <property type="entry name" value="MltG_like"/>
    <property type="match status" value="1"/>
</dbReference>
<gene>
    <name evidence="7 8" type="primary">mltG</name>
    <name evidence="8" type="ORF">FYJ65_01405</name>
</gene>
<dbReference type="EMBL" id="VUNA01000002">
    <property type="protein sequence ID" value="MST70005.1"/>
    <property type="molecule type" value="Genomic_DNA"/>
</dbReference>
<keyword evidence="1 7" id="KW-1003">Cell membrane</keyword>
<evidence type="ECO:0000256" key="1">
    <source>
        <dbReference type="ARBA" id="ARBA00022475"/>
    </source>
</evidence>
<keyword evidence="5 7" id="KW-0456">Lyase</keyword>
<dbReference type="Pfam" id="PF02618">
    <property type="entry name" value="YceG"/>
    <property type="match status" value="1"/>
</dbReference>
<keyword evidence="6 7" id="KW-0961">Cell wall biogenesis/degradation</keyword>
<keyword evidence="3 7" id="KW-1133">Transmembrane helix</keyword>
<dbReference type="InterPro" id="IPR003770">
    <property type="entry name" value="MLTG-like"/>
</dbReference>
<organism evidence="8 9">
    <name type="scientific">Mogibacterium kristiansenii</name>
    <dbReference type="NCBI Taxonomy" id="2606708"/>
    <lineage>
        <taxon>Bacteria</taxon>
        <taxon>Bacillati</taxon>
        <taxon>Bacillota</taxon>
        <taxon>Clostridia</taxon>
        <taxon>Peptostreptococcales</taxon>
        <taxon>Anaerovoracaceae</taxon>
        <taxon>Mogibacterium</taxon>
    </lineage>
</organism>
<evidence type="ECO:0000313" key="8">
    <source>
        <dbReference type="EMBL" id="MST70005.1"/>
    </source>
</evidence>
<dbReference type="EC" id="4.2.2.29" evidence="7"/>
<feature type="site" description="Important for catalytic activity" evidence="7">
    <location>
        <position position="225"/>
    </location>
</feature>
<evidence type="ECO:0000313" key="9">
    <source>
        <dbReference type="Proteomes" id="UP000469424"/>
    </source>
</evidence>
<name>A0A6N7XIX1_9FIRM</name>
<evidence type="ECO:0000256" key="3">
    <source>
        <dbReference type="ARBA" id="ARBA00022989"/>
    </source>
</evidence>
<dbReference type="GO" id="GO:0071555">
    <property type="term" value="P:cell wall organization"/>
    <property type="evidence" value="ECO:0007669"/>
    <property type="project" value="UniProtKB-KW"/>
</dbReference>
<dbReference type="PANTHER" id="PTHR30518:SF2">
    <property type="entry name" value="ENDOLYTIC MUREIN TRANSGLYCOSYLASE"/>
    <property type="match status" value="1"/>
</dbReference>
<dbReference type="Proteomes" id="UP000469424">
    <property type="component" value="Unassembled WGS sequence"/>
</dbReference>
<dbReference type="GO" id="GO:0005886">
    <property type="term" value="C:plasma membrane"/>
    <property type="evidence" value="ECO:0007669"/>
    <property type="project" value="UniProtKB-UniRule"/>
</dbReference>
<keyword evidence="9" id="KW-1185">Reference proteome</keyword>
<keyword evidence="2 7" id="KW-0812">Transmembrane</keyword>
<dbReference type="PANTHER" id="PTHR30518">
    <property type="entry name" value="ENDOLYTIC MUREIN TRANSGLYCOSYLASE"/>
    <property type="match status" value="1"/>
</dbReference>
<sequence>MKKAIKKAMVILAIIFALIIGSSVLLSTLNKPLDRSNATLIDVTVEEGATTDDIANALKDAGVIRSTTRYKICSKIWHYDSNYKAGVYSVSPSMTCSDIAKVIVSGKETTNSFTVPEGSTIETVAETLAKDGLVDKKKFLEAAQNSDAYSDFGFLKDAQKGKNHLEGYLFPSTYQVAPKADEEQIITTMLNQFDTVFTDEYKARAKKLGYTENQIIIIASIIEKEAQVDEDRPKIASVIYNRLDDGMNLQMCSTVQYILGKAKPVLSVADTKIDSPYNTYIHSGLPKGPICSPGEASIKAALYPAKTNYMYFVVSEKLDGSHNFSKSYSKFEKDTRAYEKALAKKNKK</sequence>
<dbReference type="RefSeq" id="WP_154553569.1">
    <property type="nucleotide sequence ID" value="NZ_VUNA01000002.1"/>
</dbReference>
<evidence type="ECO:0000256" key="7">
    <source>
        <dbReference type="HAMAP-Rule" id="MF_02065"/>
    </source>
</evidence>
<dbReference type="HAMAP" id="MF_02065">
    <property type="entry name" value="MltG"/>
    <property type="match status" value="1"/>
</dbReference>
<keyword evidence="4 7" id="KW-0472">Membrane</keyword>
<reference evidence="8 9" key="1">
    <citation type="submission" date="2019-08" db="EMBL/GenBank/DDBJ databases">
        <title>In-depth cultivation of the pig gut microbiome towards novel bacterial diversity and tailored functional studies.</title>
        <authorList>
            <person name="Wylensek D."/>
            <person name="Hitch T.C.A."/>
            <person name="Clavel T."/>
        </authorList>
    </citation>
    <scope>NUCLEOTIDE SEQUENCE [LARGE SCALE GENOMIC DNA]</scope>
    <source>
        <strain evidence="8 9">WCA-MUC-591-APC-4B</strain>
    </source>
</reference>
<evidence type="ECO:0000256" key="5">
    <source>
        <dbReference type="ARBA" id="ARBA00023239"/>
    </source>
</evidence>
<evidence type="ECO:0000256" key="4">
    <source>
        <dbReference type="ARBA" id="ARBA00023136"/>
    </source>
</evidence>
<dbReference type="Gene3D" id="3.30.1490.480">
    <property type="entry name" value="Endolytic murein transglycosylase"/>
    <property type="match status" value="2"/>
</dbReference>
<protein>
    <recommendedName>
        <fullName evidence="7">Endolytic murein transglycosylase</fullName>
        <ecNumber evidence="7">4.2.2.29</ecNumber>
    </recommendedName>
    <alternativeName>
        <fullName evidence="7">Peptidoglycan lytic transglycosylase</fullName>
    </alternativeName>
    <alternativeName>
        <fullName evidence="7">Peptidoglycan polymerization terminase</fullName>
    </alternativeName>
</protein>
<proteinExistence type="inferred from homology"/>
<comment type="catalytic activity">
    <reaction evidence="7">
        <text>a peptidoglycan chain = a peptidoglycan chain with N-acetyl-1,6-anhydromuramyl-[peptide] at the reducing end + a peptidoglycan chain with N-acetylglucosamine at the non-reducing end.</text>
        <dbReference type="EC" id="4.2.2.29"/>
    </reaction>
</comment>
<dbReference type="AlphaFoldDB" id="A0A6N7XIX1"/>
<comment type="caution">
    <text evidence="8">The sequence shown here is derived from an EMBL/GenBank/DDBJ whole genome shotgun (WGS) entry which is preliminary data.</text>
</comment>
<evidence type="ECO:0000256" key="6">
    <source>
        <dbReference type="ARBA" id="ARBA00023316"/>
    </source>
</evidence>
<comment type="function">
    <text evidence="7">Functions as a peptidoglycan terminase that cleaves nascent peptidoglycan strands endolytically to terminate their elongation.</text>
</comment>
<evidence type="ECO:0000256" key="2">
    <source>
        <dbReference type="ARBA" id="ARBA00022692"/>
    </source>
</evidence>